<sequence>MSLSNQLDITSRVLDITARGIDFRTVVTKVSAGVDTGASIAKELGRWLGREGLDEFELGFFLKSTQALVRPNSQPQPSGTLGRLVASDPRQRWLTTTICCLFRYHDERDASAAAGSLQSGREQLDPYRKCRHHWLRSDLECPQPPNEVGRSCQRGHNIGSHKLGTFSEPTPGSPKGDHLSERPAADDKVLGQPENTIEFRDGRFCSTEENEASSCTHDSGTVEDVPSFEMFESIGGDLKSLFSGRYDSQQTLMSTPRVRRKLYWSPSATPKAPRTVNPNAANGSGDPQVVLRTSSPAGRLVDLLGRTPGLLNMNCGQLGRPSVVFSPPPQSSPPTVDDLMDDEEEEEDYDMDHDDEGDYDMDHDDEEEEKDGEVDFEDQPRVLIKYFPILQDMVDQARVACKCFHCSKDKGRPHLWDENCLRHKAFVEVMFYFSHGIADAFGAPDVSGCSESSAGDSAAMAALFDAIHGVQFNPDSLEGKLDWHTLLDTTCQIFLGCPPLEAMTDATYNDSTVDVPDAFTQPPWLDLSQKISLRRCLRWEFVQGCLGVSAGERSGKLLLQEVARDTSVIERQHTEGVSDYANRYKVASHPAGASIQLSKDKTDDAFDFVLVSVSEKRYKLLMRCSHSFQKIGTVPKGQTVELYRFDELLGRWEAHLRGREKNSEDGGEEDSEDKGPSPTDKNPSRHALTPTTMRDRMGKKPPPKALRVKYIFNSSFKFNTALAVSGDNPVFVGSGNAVWIALLIGLSVPTSTALTRITSVGLSIMSPTHLTVPRSRLQLTQSQPKFLASENPA</sequence>
<name>A0AAE0K6J1_9PEZI</name>
<dbReference type="Proteomes" id="UP001285441">
    <property type="component" value="Unassembled WGS sequence"/>
</dbReference>
<gene>
    <name evidence="2" type="ORF">B0H63DRAFT_514626</name>
</gene>
<dbReference type="EMBL" id="JAULSW010000009">
    <property type="protein sequence ID" value="KAK3370532.1"/>
    <property type="molecule type" value="Genomic_DNA"/>
</dbReference>
<proteinExistence type="predicted"/>
<evidence type="ECO:0000256" key="1">
    <source>
        <dbReference type="SAM" id="MobiDB-lite"/>
    </source>
</evidence>
<evidence type="ECO:0000313" key="3">
    <source>
        <dbReference type="Proteomes" id="UP001285441"/>
    </source>
</evidence>
<feature type="region of interest" description="Disordered" evidence="1">
    <location>
        <begin position="159"/>
        <end position="183"/>
    </location>
</feature>
<accession>A0AAE0K6J1</accession>
<protein>
    <submittedName>
        <fullName evidence="2">Uncharacterized protein</fullName>
    </submittedName>
</protein>
<feature type="region of interest" description="Disordered" evidence="1">
    <location>
        <begin position="320"/>
        <end position="374"/>
    </location>
</feature>
<dbReference type="AlphaFoldDB" id="A0AAE0K6J1"/>
<keyword evidence="3" id="KW-1185">Reference proteome</keyword>
<feature type="region of interest" description="Disordered" evidence="1">
    <location>
        <begin position="267"/>
        <end position="287"/>
    </location>
</feature>
<organism evidence="2 3">
    <name type="scientific">Podospora didyma</name>
    <dbReference type="NCBI Taxonomy" id="330526"/>
    <lineage>
        <taxon>Eukaryota</taxon>
        <taxon>Fungi</taxon>
        <taxon>Dikarya</taxon>
        <taxon>Ascomycota</taxon>
        <taxon>Pezizomycotina</taxon>
        <taxon>Sordariomycetes</taxon>
        <taxon>Sordariomycetidae</taxon>
        <taxon>Sordariales</taxon>
        <taxon>Podosporaceae</taxon>
        <taxon>Podospora</taxon>
    </lineage>
</organism>
<reference evidence="2" key="2">
    <citation type="submission" date="2023-06" db="EMBL/GenBank/DDBJ databases">
        <authorList>
            <consortium name="Lawrence Berkeley National Laboratory"/>
            <person name="Haridas S."/>
            <person name="Hensen N."/>
            <person name="Bonometti L."/>
            <person name="Westerberg I."/>
            <person name="Brannstrom I.O."/>
            <person name="Guillou S."/>
            <person name="Cros-Aarteil S."/>
            <person name="Calhoun S."/>
            <person name="Kuo A."/>
            <person name="Mondo S."/>
            <person name="Pangilinan J."/>
            <person name="Riley R."/>
            <person name="LaButti K."/>
            <person name="Andreopoulos B."/>
            <person name="Lipzen A."/>
            <person name="Chen C."/>
            <person name="Yanf M."/>
            <person name="Daum C."/>
            <person name="Ng V."/>
            <person name="Clum A."/>
            <person name="Steindorff A."/>
            <person name="Ohm R."/>
            <person name="Martin F."/>
            <person name="Silar P."/>
            <person name="Natvig D."/>
            <person name="Lalanne C."/>
            <person name="Gautier V."/>
            <person name="Ament-velasquez S.L."/>
            <person name="Kruys A."/>
            <person name="Hutchinson M.I."/>
            <person name="Powell A.J."/>
            <person name="Barry K."/>
            <person name="Miller A.N."/>
            <person name="Grigoriev I.V."/>
            <person name="Debuchy R."/>
            <person name="Gladieux P."/>
            <person name="Thoren M.H."/>
            <person name="Johannesson H."/>
        </authorList>
    </citation>
    <scope>NUCLEOTIDE SEQUENCE</scope>
    <source>
        <strain evidence="2">CBS 232.78</strain>
    </source>
</reference>
<evidence type="ECO:0000313" key="2">
    <source>
        <dbReference type="EMBL" id="KAK3370532.1"/>
    </source>
</evidence>
<reference evidence="2" key="1">
    <citation type="journal article" date="2023" name="Mol. Phylogenet. Evol.">
        <title>Genome-scale phylogeny and comparative genomics of the fungal order Sordariales.</title>
        <authorList>
            <person name="Hensen N."/>
            <person name="Bonometti L."/>
            <person name="Westerberg I."/>
            <person name="Brannstrom I.O."/>
            <person name="Guillou S."/>
            <person name="Cros-Aarteil S."/>
            <person name="Calhoun S."/>
            <person name="Haridas S."/>
            <person name="Kuo A."/>
            <person name="Mondo S."/>
            <person name="Pangilinan J."/>
            <person name="Riley R."/>
            <person name="LaButti K."/>
            <person name="Andreopoulos B."/>
            <person name="Lipzen A."/>
            <person name="Chen C."/>
            <person name="Yan M."/>
            <person name="Daum C."/>
            <person name="Ng V."/>
            <person name="Clum A."/>
            <person name="Steindorff A."/>
            <person name="Ohm R.A."/>
            <person name="Martin F."/>
            <person name="Silar P."/>
            <person name="Natvig D.O."/>
            <person name="Lalanne C."/>
            <person name="Gautier V."/>
            <person name="Ament-Velasquez S.L."/>
            <person name="Kruys A."/>
            <person name="Hutchinson M.I."/>
            <person name="Powell A.J."/>
            <person name="Barry K."/>
            <person name="Miller A.N."/>
            <person name="Grigoriev I.V."/>
            <person name="Debuchy R."/>
            <person name="Gladieux P."/>
            <person name="Hiltunen Thoren M."/>
            <person name="Johannesson H."/>
        </authorList>
    </citation>
    <scope>NUCLEOTIDE SEQUENCE</scope>
    <source>
        <strain evidence="2">CBS 232.78</strain>
    </source>
</reference>
<feature type="region of interest" description="Disordered" evidence="1">
    <location>
        <begin position="657"/>
        <end position="702"/>
    </location>
</feature>
<comment type="caution">
    <text evidence="2">The sequence shown here is derived from an EMBL/GenBank/DDBJ whole genome shotgun (WGS) entry which is preliminary data.</text>
</comment>
<feature type="compositionally biased region" description="Acidic residues" evidence="1">
    <location>
        <begin position="338"/>
        <end position="374"/>
    </location>
</feature>